<dbReference type="RefSeq" id="WP_013736685.1">
    <property type="nucleotide sequence ID" value="NC_015435.1"/>
</dbReference>
<feature type="domain" description="CN hydrolase" evidence="1">
    <location>
        <begin position="1"/>
        <end position="247"/>
    </location>
</feature>
<evidence type="ECO:0000313" key="3">
    <source>
        <dbReference type="Proteomes" id="UP000007812"/>
    </source>
</evidence>
<evidence type="ECO:0000259" key="1">
    <source>
        <dbReference type="PROSITE" id="PS50263"/>
    </source>
</evidence>
<dbReference type="AlphaFoldDB" id="F4FXY5"/>
<dbReference type="HOGENOM" id="CLU_030130_3_1_2"/>
<protein>
    <submittedName>
        <fullName evidence="2">Nitrilase/cyanide hydratase and apolipoprotein N-acyltransferase</fullName>
    </submittedName>
</protein>
<reference evidence="2 3" key="1">
    <citation type="journal article" date="2011" name="J. Bacteriol.">
        <title>Complete genome sequence of Metallosphaera cuprina, a metal sulfide-oxidizing archaeon from a hot spring.</title>
        <authorList>
            <person name="Liu L.J."/>
            <person name="You X.Y."/>
            <person name="Zheng H."/>
            <person name="Wang S."/>
            <person name="Jiang C.Y."/>
            <person name="Liu S.J."/>
        </authorList>
    </citation>
    <scope>NUCLEOTIDE SEQUENCE [LARGE SCALE GENOMIC DNA]</scope>
    <source>
        <strain evidence="2 3">Ar-4</strain>
    </source>
</reference>
<dbReference type="Proteomes" id="UP000007812">
    <property type="component" value="Chromosome"/>
</dbReference>
<dbReference type="PROSITE" id="PS50263">
    <property type="entry name" value="CN_HYDROLASE"/>
    <property type="match status" value="1"/>
</dbReference>
<dbReference type="EMBL" id="CP002656">
    <property type="protein sequence ID" value="AEB94183.1"/>
    <property type="molecule type" value="Genomic_DNA"/>
</dbReference>
<dbReference type="Gene3D" id="3.60.110.10">
    <property type="entry name" value="Carbon-nitrogen hydrolase"/>
    <property type="match status" value="1"/>
</dbReference>
<dbReference type="InterPro" id="IPR036526">
    <property type="entry name" value="C-N_Hydrolase_sf"/>
</dbReference>
<dbReference type="KEGG" id="mcn:Mcup_0073"/>
<dbReference type="InterPro" id="IPR003010">
    <property type="entry name" value="C-N_Hydrolase"/>
</dbReference>
<dbReference type="SUPFAM" id="SSF56317">
    <property type="entry name" value="Carbon-nitrogen hydrolase"/>
    <property type="match status" value="1"/>
</dbReference>
<organism evidence="2 3">
    <name type="scientific">Metallosphaera cuprina (strain Ar-4)</name>
    <dbReference type="NCBI Taxonomy" id="1006006"/>
    <lineage>
        <taxon>Archaea</taxon>
        <taxon>Thermoproteota</taxon>
        <taxon>Thermoprotei</taxon>
        <taxon>Sulfolobales</taxon>
        <taxon>Sulfolobaceae</taxon>
        <taxon>Metallosphaera</taxon>
    </lineage>
</organism>
<gene>
    <name evidence="2" type="ordered locus">Mcup_0073</name>
</gene>
<dbReference type="eggNOG" id="arCOG00062">
    <property type="taxonomic scope" value="Archaea"/>
</dbReference>
<keyword evidence="3" id="KW-1185">Reference proteome</keyword>
<sequence length="292" mass="32376">MLISLTHLKLKEMSKKHNVEKAKKLVKTAKERGAKLVILPSLFPVGNGFEVYDNEKKMRSMVRNLAEKIPGNTSEIVIKLAMDGQVHVIAGPLLEQAGPKVFLTTLVISPDGEIIGKYRKVASSEKDIRLGISNGKEPMHVLLDRKYGLIAEDDLMSPEINRLLYFAGSQAVIGTMKAYGKRQDFIKYVAIARTVENEMPYLMNGEIIESEDGDIVGYSPTFITTPDSLIYKEANEEDTILLVESSMISASHDNLVARANDLESILTGLCKSVKRTKSNINGDQTRKNYTAT</sequence>
<dbReference type="Pfam" id="PF00795">
    <property type="entry name" value="CN_hydrolase"/>
    <property type="match status" value="1"/>
</dbReference>
<proteinExistence type="predicted"/>
<name>F4FXY5_METCR</name>
<dbReference type="CDD" id="cd07197">
    <property type="entry name" value="nitrilase"/>
    <property type="match status" value="1"/>
</dbReference>
<dbReference type="GO" id="GO:0016746">
    <property type="term" value="F:acyltransferase activity"/>
    <property type="evidence" value="ECO:0007669"/>
    <property type="project" value="UniProtKB-KW"/>
</dbReference>
<dbReference type="OrthoDB" id="39312at2157"/>
<dbReference type="STRING" id="1006006.Mcup_0073"/>
<evidence type="ECO:0000313" key="2">
    <source>
        <dbReference type="EMBL" id="AEB94183.1"/>
    </source>
</evidence>
<dbReference type="GeneID" id="10492269"/>
<dbReference type="PANTHER" id="PTHR23088:SF27">
    <property type="entry name" value="DEAMINATED GLUTATHIONE AMIDASE"/>
    <property type="match status" value="1"/>
</dbReference>
<dbReference type="PANTHER" id="PTHR23088">
    <property type="entry name" value="NITRILASE-RELATED"/>
    <property type="match status" value="1"/>
</dbReference>
<dbReference type="PATRIC" id="fig|1006006.8.peg.73"/>
<accession>F4FXY5</accession>